<keyword evidence="6 16" id="KW-0808">Transferase</keyword>
<evidence type="ECO:0000256" key="8">
    <source>
        <dbReference type="ARBA" id="ARBA00022741"/>
    </source>
</evidence>
<keyword evidence="7 14" id="KW-0812">Transmembrane</keyword>
<keyword evidence="9 16" id="KW-0418">Kinase</keyword>
<evidence type="ECO:0000256" key="11">
    <source>
        <dbReference type="ARBA" id="ARBA00022989"/>
    </source>
</evidence>
<dbReference type="Pfam" id="PF07694">
    <property type="entry name" value="5TM-5TMR_LYT"/>
    <property type="match status" value="1"/>
</dbReference>
<feature type="domain" description="Histidine kinase/HSP90-like ATPase" evidence="15">
    <location>
        <begin position="326"/>
        <end position="433"/>
    </location>
</feature>
<feature type="transmembrane region" description="Helical" evidence="14">
    <location>
        <begin position="46"/>
        <end position="66"/>
    </location>
</feature>
<evidence type="ECO:0000256" key="13">
    <source>
        <dbReference type="ARBA" id="ARBA00023136"/>
    </source>
</evidence>
<dbReference type="Pfam" id="PF06580">
    <property type="entry name" value="His_kinase"/>
    <property type="match status" value="1"/>
</dbReference>
<evidence type="ECO:0000256" key="6">
    <source>
        <dbReference type="ARBA" id="ARBA00022679"/>
    </source>
</evidence>
<dbReference type="GO" id="GO:0005524">
    <property type="term" value="F:ATP binding"/>
    <property type="evidence" value="ECO:0007669"/>
    <property type="project" value="UniProtKB-KW"/>
</dbReference>
<evidence type="ECO:0000256" key="12">
    <source>
        <dbReference type="ARBA" id="ARBA00023012"/>
    </source>
</evidence>
<dbReference type="SUPFAM" id="SSF55781">
    <property type="entry name" value="GAF domain-like"/>
    <property type="match status" value="1"/>
</dbReference>
<dbReference type="GO" id="GO:0071555">
    <property type="term" value="P:cell wall organization"/>
    <property type="evidence" value="ECO:0007669"/>
    <property type="project" value="InterPro"/>
</dbReference>
<evidence type="ECO:0000259" key="15">
    <source>
        <dbReference type="SMART" id="SM00387"/>
    </source>
</evidence>
<dbReference type="EC" id="2.7.13.3" evidence="3"/>
<dbReference type="Pfam" id="PF02518">
    <property type="entry name" value="HATPase_c"/>
    <property type="match status" value="1"/>
</dbReference>
<dbReference type="InterPro" id="IPR050640">
    <property type="entry name" value="Bact_2-comp_sensor_kinase"/>
</dbReference>
<dbReference type="Gene3D" id="3.30.565.10">
    <property type="entry name" value="Histidine kinase-like ATPase, C-terminal domain"/>
    <property type="match status" value="1"/>
</dbReference>
<organism evidence="16">
    <name type="scientific">bioreactor metagenome</name>
    <dbReference type="NCBI Taxonomy" id="1076179"/>
    <lineage>
        <taxon>unclassified sequences</taxon>
        <taxon>metagenomes</taxon>
        <taxon>ecological metagenomes</taxon>
    </lineage>
</organism>
<gene>
    <name evidence="16" type="primary">ypdA_10</name>
    <name evidence="16" type="ORF">SDC9_119375</name>
</gene>
<dbReference type="InterPro" id="IPR029016">
    <property type="entry name" value="GAF-like_dom_sf"/>
</dbReference>
<reference evidence="16" key="1">
    <citation type="submission" date="2019-08" db="EMBL/GenBank/DDBJ databases">
        <authorList>
            <person name="Kucharzyk K."/>
            <person name="Murdoch R.W."/>
            <person name="Higgins S."/>
            <person name="Loffler F."/>
        </authorList>
    </citation>
    <scope>NUCLEOTIDE SEQUENCE</scope>
</reference>
<dbReference type="InterPro" id="IPR011620">
    <property type="entry name" value="Sig_transdc_His_kinase_LytS_TM"/>
</dbReference>
<dbReference type="InterPro" id="IPR036890">
    <property type="entry name" value="HATPase_C_sf"/>
</dbReference>
<keyword evidence="13 14" id="KW-0472">Membrane</keyword>
<keyword evidence="11 14" id="KW-1133">Transmembrane helix</keyword>
<proteinExistence type="predicted"/>
<evidence type="ECO:0000256" key="3">
    <source>
        <dbReference type="ARBA" id="ARBA00012438"/>
    </source>
</evidence>
<evidence type="ECO:0000256" key="1">
    <source>
        <dbReference type="ARBA" id="ARBA00000085"/>
    </source>
</evidence>
<evidence type="ECO:0000313" key="16">
    <source>
        <dbReference type="EMBL" id="MPM72399.1"/>
    </source>
</evidence>
<evidence type="ECO:0000256" key="2">
    <source>
        <dbReference type="ARBA" id="ARBA00004651"/>
    </source>
</evidence>
<dbReference type="InterPro" id="IPR010559">
    <property type="entry name" value="Sig_transdc_His_kin_internal"/>
</dbReference>
<dbReference type="GO" id="GO:0005886">
    <property type="term" value="C:plasma membrane"/>
    <property type="evidence" value="ECO:0007669"/>
    <property type="project" value="UniProtKB-SubCell"/>
</dbReference>
<sequence>MLYKRGTDHNKWFYGFIGGLVMESIEMLLILLISKPYTSAVSIVKSIYFPMTFTNALGISILILLIERIFNEKDQIAASQAQLALEIANKTLPYFRDVTNDSLVKICSIIKESTGAAAVSITDRNTVLAHAGLGSDHHVVGSPIQTTATKQVIDNGSMSILNCAEEIQCFCRSCPLKSAIIVPLKENQEVIGTLKLYYPIENGVSYTTEKLAVGLSQLISTQLEISKLGKLEDMATKAEIKALQAQINPHFLFNALNTIVSFLRFNPNKARELIVNLSNYLRYNIENTSTFVDISKELEQVKAYVEIEKARFGDKLTVSYDVDENINIKIPSLVIQPLVENSIKHGILEGSGSGNVKITVKNYNSNEVLVIIEDDGIGISQHIIDNIYNGTSKENKIGMSNVNNRLKYIYGKGLNIERLSVGTKISFILSEKEKGG</sequence>
<dbReference type="PANTHER" id="PTHR34220">
    <property type="entry name" value="SENSOR HISTIDINE KINASE YPDA"/>
    <property type="match status" value="1"/>
</dbReference>
<evidence type="ECO:0000256" key="14">
    <source>
        <dbReference type="SAM" id="Phobius"/>
    </source>
</evidence>
<evidence type="ECO:0000256" key="9">
    <source>
        <dbReference type="ARBA" id="ARBA00022777"/>
    </source>
</evidence>
<comment type="catalytic activity">
    <reaction evidence="1">
        <text>ATP + protein L-histidine = ADP + protein N-phospho-L-histidine.</text>
        <dbReference type="EC" id="2.7.13.3"/>
    </reaction>
</comment>
<comment type="subcellular location">
    <subcellularLocation>
        <location evidence="2">Cell membrane</location>
        <topology evidence="2">Multi-pass membrane protein</topology>
    </subcellularLocation>
</comment>
<keyword evidence="5" id="KW-0597">Phosphoprotein</keyword>
<evidence type="ECO:0000256" key="7">
    <source>
        <dbReference type="ARBA" id="ARBA00022692"/>
    </source>
</evidence>
<dbReference type="PANTHER" id="PTHR34220:SF7">
    <property type="entry name" value="SENSOR HISTIDINE KINASE YPDA"/>
    <property type="match status" value="1"/>
</dbReference>
<keyword evidence="8" id="KW-0547">Nucleotide-binding</keyword>
<protein>
    <recommendedName>
        <fullName evidence="3">histidine kinase</fullName>
        <ecNumber evidence="3">2.7.13.3</ecNumber>
    </recommendedName>
</protein>
<comment type="caution">
    <text evidence="16">The sequence shown here is derived from an EMBL/GenBank/DDBJ whole genome shotgun (WGS) entry which is preliminary data.</text>
</comment>
<dbReference type="GO" id="GO:0000155">
    <property type="term" value="F:phosphorelay sensor kinase activity"/>
    <property type="evidence" value="ECO:0007669"/>
    <property type="project" value="InterPro"/>
</dbReference>
<dbReference type="SMART" id="SM00387">
    <property type="entry name" value="HATPase_c"/>
    <property type="match status" value="1"/>
</dbReference>
<evidence type="ECO:0000256" key="5">
    <source>
        <dbReference type="ARBA" id="ARBA00022553"/>
    </source>
</evidence>
<name>A0A645C436_9ZZZZ</name>
<dbReference type="AlphaFoldDB" id="A0A645C436"/>
<feature type="transmembrane region" description="Helical" evidence="14">
    <location>
        <begin position="12"/>
        <end position="34"/>
    </location>
</feature>
<keyword evidence="12" id="KW-0902">Two-component regulatory system</keyword>
<keyword evidence="4" id="KW-1003">Cell membrane</keyword>
<evidence type="ECO:0000256" key="10">
    <source>
        <dbReference type="ARBA" id="ARBA00022840"/>
    </source>
</evidence>
<dbReference type="SUPFAM" id="SSF55874">
    <property type="entry name" value="ATPase domain of HSP90 chaperone/DNA topoisomerase II/histidine kinase"/>
    <property type="match status" value="1"/>
</dbReference>
<dbReference type="InterPro" id="IPR003594">
    <property type="entry name" value="HATPase_dom"/>
</dbReference>
<keyword evidence="10" id="KW-0067">ATP-binding</keyword>
<dbReference type="Gene3D" id="3.30.450.40">
    <property type="match status" value="1"/>
</dbReference>
<evidence type="ECO:0000256" key="4">
    <source>
        <dbReference type="ARBA" id="ARBA00022475"/>
    </source>
</evidence>
<accession>A0A645C436</accession>
<dbReference type="EMBL" id="VSSQ01024721">
    <property type="protein sequence ID" value="MPM72399.1"/>
    <property type="molecule type" value="Genomic_DNA"/>
</dbReference>